<evidence type="ECO:0000256" key="3">
    <source>
        <dbReference type="ARBA" id="ARBA00022741"/>
    </source>
</evidence>
<dbReference type="PROSITE" id="PS00211">
    <property type="entry name" value="ABC_TRANSPORTER_1"/>
    <property type="match status" value="1"/>
</dbReference>
<dbReference type="GO" id="GO:0140359">
    <property type="term" value="F:ABC-type transporter activity"/>
    <property type="evidence" value="ECO:0007669"/>
    <property type="project" value="InterPro"/>
</dbReference>
<evidence type="ECO:0000313" key="6">
    <source>
        <dbReference type="EMBL" id="QCQ21333.1"/>
    </source>
</evidence>
<dbReference type="OrthoDB" id="9809450at2"/>
<dbReference type="InterPro" id="IPR017871">
    <property type="entry name" value="ABC_transporter-like_CS"/>
</dbReference>
<keyword evidence="4 6" id="KW-0067">ATP-binding</keyword>
<dbReference type="CDD" id="cd03220">
    <property type="entry name" value="ABC_KpsT_Wzt"/>
    <property type="match status" value="1"/>
</dbReference>
<reference evidence="6 7" key="1">
    <citation type="submission" date="2019-05" db="EMBL/GenBank/DDBJ databases">
        <title>The Complete Genome Sequence of the n-alkane-degrading Desulfoglaeba alkanexedens ALDC reveals multiple alkylsuccinate synthase gene clusters.</title>
        <authorList>
            <person name="Callaghan A.V."/>
            <person name="Davidova I.A."/>
            <person name="Duncan K.E."/>
            <person name="Morris B."/>
            <person name="McInerney M.J."/>
        </authorList>
    </citation>
    <scope>NUCLEOTIDE SEQUENCE [LARGE SCALE GENOMIC DNA]</scope>
    <source>
        <strain evidence="6 7">ALDC</strain>
    </source>
</reference>
<dbReference type="GO" id="GO:0005524">
    <property type="term" value="F:ATP binding"/>
    <property type="evidence" value="ECO:0007669"/>
    <property type="project" value="UniProtKB-KW"/>
</dbReference>
<reference evidence="6 7" key="2">
    <citation type="submission" date="2019-05" db="EMBL/GenBank/DDBJ databases">
        <authorList>
            <person name="Suflita J.M."/>
            <person name="Marks C.R."/>
        </authorList>
    </citation>
    <scope>NUCLEOTIDE SEQUENCE [LARGE SCALE GENOMIC DNA]</scope>
    <source>
        <strain evidence="6 7">ALDC</strain>
    </source>
</reference>
<dbReference type="InterPro" id="IPR050683">
    <property type="entry name" value="Bact_Polysacc_Export_ATP-bd"/>
</dbReference>
<dbReference type="SUPFAM" id="SSF52540">
    <property type="entry name" value="P-loop containing nucleoside triphosphate hydrolases"/>
    <property type="match status" value="1"/>
</dbReference>
<dbReference type="PROSITE" id="PS50893">
    <property type="entry name" value="ABC_TRANSPORTER_2"/>
    <property type="match status" value="1"/>
</dbReference>
<keyword evidence="3" id="KW-0547">Nucleotide-binding</keyword>
<accession>A0A4P8L194</accession>
<evidence type="ECO:0000256" key="1">
    <source>
        <dbReference type="ARBA" id="ARBA00005417"/>
    </source>
</evidence>
<dbReference type="InterPro" id="IPR015860">
    <property type="entry name" value="ABC_transpr_TagH-like"/>
</dbReference>
<evidence type="ECO:0000256" key="4">
    <source>
        <dbReference type="ARBA" id="ARBA00022840"/>
    </source>
</evidence>
<dbReference type="PANTHER" id="PTHR46743:SF2">
    <property type="entry name" value="TEICHOIC ACIDS EXPORT ATP-BINDING PROTEIN TAGH"/>
    <property type="match status" value="1"/>
</dbReference>
<sequence length="243" mass="26640">MIKAEDLWKSFPIQRDRPGFKEFMVHAPRFFSRKKDCFWALKGVTLAVAKGECLGVIGRNGAGKSTLLSLLLGVAHPTKGTIQVSGKRTPLLELGAGFHPELTGRENIIMNGVLLGHTKAEILDRMDAIIAFSELGDFIDRPIRGYSSGMQMRLGFSVAIHTDPEILLIDEILAVGDESFQKKSAKALMELIKGGVTTVYVSHNMDAVKRICNRAVWLENGELRADGEPGGVIEAYLKCQNGM</sequence>
<dbReference type="KEGG" id="dax:FDQ92_03540"/>
<dbReference type="SMART" id="SM00382">
    <property type="entry name" value="AAA"/>
    <property type="match status" value="1"/>
</dbReference>
<evidence type="ECO:0000256" key="2">
    <source>
        <dbReference type="ARBA" id="ARBA00022448"/>
    </source>
</evidence>
<dbReference type="GO" id="GO:0016020">
    <property type="term" value="C:membrane"/>
    <property type="evidence" value="ECO:0007669"/>
    <property type="project" value="InterPro"/>
</dbReference>
<evidence type="ECO:0000313" key="7">
    <source>
        <dbReference type="Proteomes" id="UP000298602"/>
    </source>
</evidence>
<dbReference type="RefSeq" id="WP_137423302.1">
    <property type="nucleotide sequence ID" value="NZ_CP040098.1"/>
</dbReference>
<dbReference type="InterPro" id="IPR003439">
    <property type="entry name" value="ABC_transporter-like_ATP-bd"/>
</dbReference>
<gene>
    <name evidence="6" type="ORF">FDQ92_03540</name>
</gene>
<dbReference type="InterPro" id="IPR027417">
    <property type="entry name" value="P-loop_NTPase"/>
</dbReference>
<dbReference type="PANTHER" id="PTHR46743">
    <property type="entry name" value="TEICHOIC ACIDS EXPORT ATP-BINDING PROTEIN TAGH"/>
    <property type="match status" value="1"/>
</dbReference>
<protein>
    <submittedName>
        <fullName evidence="6">ABC transporter ATP-binding protein</fullName>
    </submittedName>
</protein>
<keyword evidence="2" id="KW-0813">Transport</keyword>
<keyword evidence="7" id="KW-1185">Reference proteome</keyword>
<dbReference type="Gene3D" id="3.40.50.300">
    <property type="entry name" value="P-loop containing nucleotide triphosphate hydrolases"/>
    <property type="match status" value="1"/>
</dbReference>
<comment type="similarity">
    <text evidence="1">Belongs to the ABC transporter superfamily.</text>
</comment>
<feature type="domain" description="ABC transporter" evidence="5">
    <location>
        <begin position="2"/>
        <end position="243"/>
    </location>
</feature>
<name>A0A4P8L194_9BACT</name>
<dbReference type="EMBL" id="CP040098">
    <property type="protein sequence ID" value="QCQ21333.1"/>
    <property type="molecule type" value="Genomic_DNA"/>
</dbReference>
<dbReference type="AlphaFoldDB" id="A0A4P8L194"/>
<dbReference type="InterPro" id="IPR003593">
    <property type="entry name" value="AAA+_ATPase"/>
</dbReference>
<dbReference type="Pfam" id="PF00005">
    <property type="entry name" value="ABC_tran"/>
    <property type="match status" value="1"/>
</dbReference>
<proteinExistence type="inferred from homology"/>
<dbReference type="GO" id="GO:0016887">
    <property type="term" value="F:ATP hydrolysis activity"/>
    <property type="evidence" value="ECO:0007669"/>
    <property type="project" value="InterPro"/>
</dbReference>
<dbReference type="Proteomes" id="UP000298602">
    <property type="component" value="Chromosome"/>
</dbReference>
<organism evidence="6 7">
    <name type="scientific">Desulfoglaeba alkanexedens ALDC</name>
    <dbReference type="NCBI Taxonomy" id="980445"/>
    <lineage>
        <taxon>Bacteria</taxon>
        <taxon>Pseudomonadati</taxon>
        <taxon>Thermodesulfobacteriota</taxon>
        <taxon>Syntrophobacteria</taxon>
        <taxon>Syntrophobacterales</taxon>
        <taxon>Syntrophobacteraceae</taxon>
        <taxon>Desulfoglaeba</taxon>
    </lineage>
</organism>
<evidence type="ECO:0000259" key="5">
    <source>
        <dbReference type="PROSITE" id="PS50893"/>
    </source>
</evidence>